<dbReference type="InterPro" id="IPR036056">
    <property type="entry name" value="Fibrinogen-like_C"/>
</dbReference>
<accession>A0A0Q9X9W6</accession>
<proteinExistence type="predicted"/>
<dbReference type="Gene3D" id="3.90.215.10">
    <property type="entry name" value="Gamma Fibrinogen, chain A, domain 1"/>
    <property type="match status" value="1"/>
</dbReference>
<feature type="domain" description="Fibrinogen C-terminal" evidence="2">
    <location>
        <begin position="113"/>
        <end position="316"/>
    </location>
</feature>
<organism evidence="3 4">
    <name type="scientific">Drosophila mojavensis</name>
    <name type="common">Fruit fly</name>
    <dbReference type="NCBI Taxonomy" id="7230"/>
    <lineage>
        <taxon>Eukaryota</taxon>
        <taxon>Metazoa</taxon>
        <taxon>Ecdysozoa</taxon>
        <taxon>Arthropoda</taxon>
        <taxon>Hexapoda</taxon>
        <taxon>Insecta</taxon>
        <taxon>Pterygota</taxon>
        <taxon>Neoptera</taxon>
        <taxon>Endopterygota</taxon>
        <taxon>Diptera</taxon>
        <taxon>Brachycera</taxon>
        <taxon>Muscomorpha</taxon>
        <taxon>Ephydroidea</taxon>
        <taxon>Drosophilidae</taxon>
        <taxon>Drosophila</taxon>
    </lineage>
</organism>
<dbReference type="SMR" id="A0A0Q9X9W6"/>
<dbReference type="Proteomes" id="UP000009192">
    <property type="component" value="Unassembled WGS sequence"/>
</dbReference>
<name>A0A0Q9X9W6_DROMO</name>
<gene>
    <name evidence="3" type="primary">Dmoj\GI25843</name>
    <name evidence="3" type="ORF">Dmoj_GI25843</name>
</gene>
<dbReference type="KEGG" id="dmo:Dmoj_GI25843"/>
<dbReference type="EMBL" id="CH933806">
    <property type="protein sequence ID" value="KRG02314.1"/>
    <property type="molecule type" value="Genomic_DNA"/>
</dbReference>
<feature type="signal peptide" evidence="1">
    <location>
        <begin position="1"/>
        <end position="21"/>
    </location>
</feature>
<dbReference type="InParanoid" id="A0A0Q9X9W6"/>
<dbReference type="AlphaFoldDB" id="A0A0Q9X9W6"/>
<dbReference type="GO" id="GO:0005615">
    <property type="term" value="C:extracellular space"/>
    <property type="evidence" value="ECO:0007669"/>
    <property type="project" value="TreeGrafter"/>
</dbReference>
<reference evidence="3 4" key="1">
    <citation type="journal article" date="2007" name="Nature">
        <title>Evolution of genes and genomes on the Drosophila phylogeny.</title>
        <authorList>
            <consortium name="Drosophila 12 Genomes Consortium"/>
            <person name="Clark A.G."/>
            <person name="Eisen M.B."/>
            <person name="Smith D.R."/>
            <person name="Bergman C.M."/>
            <person name="Oliver B."/>
            <person name="Markow T.A."/>
            <person name="Kaufman T.C."/>
            <person name="Kellis M."/>
            <person name="Gelbart W."/>
            <person name="Iyer V.N."/>
            <person name="Pollard D.A."/>
            <person name="Sackton T.B."/>
            <person name="Larracuente A.M."/>
            <person name="Singh N.D."/>
            <person name="Abad J.P."/>
            <person name="Abt D.N."/>
            <person name="Adryan B."/>
            <person name="Aguade M."/>
            <person name="Akashi H."/>
            <person name="Anderson W.W."/>
            <person name="Aquadro C.F."/>
            <person name="Ardell D.H."/>
            <person name="Arguello R."/>
            <person name="Artieri C.G."/>
            <person name="Barbash D.A."/>
            <person name="Barker D."/>
            <person name="Barsanti P."/>
            <person name="Batterham P."/>
            <person name="Batzoglou S."/>
            <person name="Begun D."/>
            <person name="Bhutkar A."/>
            <person name="Blanco E."/>
            <person name="Bosak S.A."/>
            <person name="Bradley R.K."/>
            <person name="Brand A.D."/>
            <person name="Brent M.R."/>
            <person name="Brooks A.N."/>
            <person name="Brown R.H."/>
            <person name="Butlin R.K."/>
            <person name="Caggese C."/>
            <person name="Calvi B.R."/>
            <person name="Bernardo de Carvalho A."/>
            <person name="Caspi A."/>
            <person name="Castrezana S."/>
            <person name="Celniker S.E."/>
            <person name="Chang J.L."/>
            <person name="Chapple C."/>
            <person name="Chatterji S."/>
            <person name="Chinwalla A."/>
            <person name="Civetta A."/>
            <person name="Clifton S.W."/>
            <person name="Comeron J.M."/>
            <person name="Costello J.C."/>
            <person name="Coyne J.A."/>
            <person name="Daub J."/>
            <person name="David R.G."/>
            <person name="Delcher A.L."/>
            <person name="Delehaunty K."/>
            <person name="Do C.B."/>
            <person name="Ebling H."/>
            <person name="Edwards K."/>
            <person name="Eickbush T."/>
            <person name="Evans J.D."/>
            <person name="Filipski A."/>
            <person name="Findeiss S."/>
            <person name="Freyhult E."/>
            <person name="Fulton L."/>
            <person name="Fulton R."/>
            <person name="Garcia A.C."/>
            <person name="Gardiner A."/>
            <person name="Garfield D.A."/>
            <person name="Garvin B.E."/>
            <person name="Gibson G."/>
            <person name="Gilbert D."/>
            <person name="Gnerre S."/>
            <person name="Godfrey J."/>
            <person name="Good R."/>
            <person name="Gotea V."/>
            <person name="Gravely B."/>
            <person name="Greenberg A.J."/>
            <person name="Griffiths-Jones S."/>
            <person name="Gross S."/>
            <person name="Guigo R."/>
            <person name="Gustafson E.A."/>
            <person name="Haerty W."/>
            <person name="Hahn M.W."/>
            <person name="Halligan D.L."/>
            <person name="Halpern A.L."/>
            <person name="Halter G.M."/>
            <person name="Han M.V."/>
            <person name="Heger A."/>
            <person name="Hillier L."/>
            <person name="Hinrichs A.S."/>
            <person name="Holmes I."/>
            <person name="Hoskins R.A."/>
            <person name="Hubisz M.J."/>
            <person name="Hultmark D."/>
            <person name="Huntley M.A."/>
            <person name="Jaffe D.B."/>
            <person name="Jagadeeshan S."/>
            <person name="Jeck W.R."/>
            <person name="Johnson J."/>
            <person name="Jones C.D."/>
            <person name="Jordan W.C."/>
            <person name="Karpen G.H."/>
            <person name="Kataoka E."/>
            <person name="Keightley P.D."/>
            <person name="Kheradpour P."/>
            <person name="Kirkness E.F."/>
            <person name="Koerich L.B."/>
            <person name="Kristiansen K."/>
            <person name="Kudrna D."/>
            <person name="Kulathinal R.J."/>
            <person name="Kumar S."/>
            <person name="Kwok R."/>
            <person name="Lander E."/>
            <person name="Langley C.H."/>
            <person name="Lapoint R."/>
            <person name="Lazzaro B.P."/>
            <person name="Lee S.J."/>
            <person name="Levesque L."/>
            <person name="Li R."/>
            <person name="Lin C.F."/>
            <person name="Lin M.F."/>
            <person name="Lindblad-Toh K."/>
            <person name="Llopart A."/>
            <person name="Long M."/>
            <person name="Low L."/>
            <person name="Lozovsky E."/>
            <person name="Lu J."/>
            <person name="Luo M."/>
            <person name="Machado C.A."/>
            <person name="Makalowski W."/>
            <person name="Marzo M."/>
            <person name="Matsuda M."/>
            <person name="Matzkin L."/>
            <person name="McAllister B."/>
            <person name="McBride C.S."/>
            <person name="McKernan B."/>
            <person name="McKernan K."/>
            <person name="Mendez-Lago M."/>
            <person name="Minx P."/>
            <person name="Mollenhauer M.U."/>
            <person name="Montooth K."/>
            <person name="Mount S.M."/>
            <person name="Mu X."/>
            <person name="Myers E."/>
            <person name="Negre B."/>
            <person name="Newfeld S."/>
            <person name="Nielsen R."/>
            <person name="Noor M.A."/>
            <person name="O'Grady P."/>
            <person name="Pachter L."/>
            <person name="Papaceit M."/>
            <person name="Parisi M.J."/>
            <person name="Parisi M."/>
            <person name="Parts L."/>
            <person name="Pedersen J.S."/>
            <person name="Pesole G."/>
            <person name="Phillippy A.M."/>
            <person name="Ponting C.P."/>
            <person name="Pop M."/>
            <person name="Porcelli D."/>
            <person name="Powell J.R."/>
            <person name="Prohaska S."/>
            <person name="Pruitt K."/>
            <person name="Puig M."/>
            <person name="Quesneville H."/>
            <person name="Ram K.R."/>
            <person name="Rand D."/>
            <person name="Rasmussen M.D."/>
            <person name="Reed L.K."/>
            <person name="Reenan R."/>
            <person name="Reily A."/>
            <person name="Remington K.A."/>
            <person name="Rieger T.T."/>
            <person name="Ritchie M.G."/>
            <person name="Robin C."/>
            <person name="Rogers Y.H."/>
            <person name="Rohde C."/>
            <person name="Rozas J."/>
            <person name="Rubenfield M.J."/>
            <person name="Ruiz A."/>
            <person name="Russo S."/>
            <person name="Salzberg S.L."/>
            <person name="Sanchez-Gracia A."/>
            <person name="Saranga D.J."/>
            <person name="Sato H."/>
            <person name="Schaeffer S.W."/>
            <person name="Schatz M.C."/>
            <person name="Schlenke T."/>
            <person name="Schwartz R."/>
            <person name="Segarra C."/>
            <person name="Singh R.S."/>
            <person name="Sirot L."/>
            <person name="Sirota M."/>
            <person name="Sisneros N.B."/>
            <person name="Smith C.D."/>
            <person name="Smith T.F."/>
            <person name="Spieth J."/>
            <person name="Stage D.E."/>
            <person name="Stark A."/>
            <person name="Stephan W."/>
            <person name="Strausberg R.L."/>
            <person name="Strempel S."/>
            <person name="Sturgill D."/>
            <person name="Sutton G."/>
            <person name="Sutton G.G."/>
            <person name="Tao W."/>
            <person name="Teichmann S."/>
            <person name="Tobari Y.N."/>
            <person name="Tomimura Y."/>
            <person name="Tsolas J.M."/>
            <person name="Valente V.L."/>
            <person name="Venter E."/>
            <person name="Venter J.C."/>
            <person name="Vicario S."/>
            <person name="Vieira F.G."/>
            <person name="Vilella A.J."/>
            <person name="Villasante A."/>
            <person name="Walenz B."/>
            <person name="Wang J."/>
            <person name="Wasserman M."/>
            <person name="Watts T."/>
            <person name="Wilson D."/>
            <person name="Wilson R.K."/>
            <person name="Wing R.A."/>
            <person name="Wolfner M.F."/>
            <person name="Wong A."/>
            <person name="Wong G.K."/>
            <person name="Wu C.I."/>
            <person name="Wu G."/>
            <person name="Yamamoto D."/>
            <person name="Yang H.P."/>
            <person name="Yang S.P."/>
            <person name="Yorke J.A."/>
            <person name="Yoshida K."/>
            <person name="Zdobnov E."/>
            <person name="Zhang P."/>
            <person name="Zhang Y."/>
            <person name="Zimin A.V."/>
            <person name="Baldwin J."/>
            <person name="Abdouelleil A."/>
            <person name="Abdulkadir J."/>
            <person name="Abebe A."/>
            <person name="Abera B."/>
            <person name="Abreu J."/>
            <person name="Acer S.C."/>
            <person name="Aftuck L."/>
            <person name="Alexander A."/>
            <person name="An P."/>
            <person name="Anderson E."/>
            <person name="Anderson S."/>
            <person name="Arachi H."/>
            <person name="Azer M."/>
            <person name="Bachantsang P."/>
            <person name="Barry A."/>
            <person name="Bayul T."/>
            <person name="Berlin A."/>
            <person name="Bessette D."/>
            <person name="Bloom T."/>
            <person name="Blye J."/>
            <person name="Boguslavskiy L."/>
            <person name="Bonnet C."/>
            <person name="Boukhgalter B."/>
            <person name="Bourzgui I."/>
            <person name="Brown A."/>
            <person name="Cahill P."/>
            <person name="Channer S."/>
            <person name="Cheshatsang Y."/>
            <person name="Chuda L."/>
            <person name="Citroen M."/>
            <person name="Collymore A."/>
            <person name="Cooke P."/>
            <person name="Costello M."/>
            <person name="D'Aco K."/>
            <person name="Daza R."/>
            <person name="De Haan G."/>
            <person name="DeGray S."/>
            <person name="DeMaso C."/>
            <person name="Dhargay N."/>
            <person name="Dooley K."/>
            <person name="Dooley E."/>
            <person name="Doricent M."/>
            <person name="Dorje P."/>
            <person name="Dorjee K."/>
            <person name="Dupes A."/>
            <person name="Elong R."/>
            <person name="Falk J."/>
            <person name="Farina A."/>
            <person name="Faro S."/>
            <person name="Ferguson D."/>
            <person name="Fisher S."/>
            <person name="Foley C.D."/>
            <person name="Franke A."/>
            <person name="Friedrich D."/>
            <person name="Gadbois L."/>
            <person name="Gearin G."/>
            <person name="Gearin C.R."/>
            <person name="Giannoukos G."/>
            <person name="Goode T."/>
            <person name="Graham J."/>
            <person name="Grandbois E."/>
            <person name="Grewal S."/>
            <person name="Gyaltsen K."/>
            <person name="Hafez N."/>
            <person name="Hagos B."/>
            <person name="Hall J."/>
            <person name="Henson C."/>
            <person name="Hollinger A."/>
            <person name="Honan T."/>
            <person name="Huard M.D."/>
            <person name="Hughes L."/>
            <person name="Hurhula B."/>
            <person name="Husby M.E."/>
            <person name="Kamat A."/>
            <person name="Kanga B."/>
            <person name="Kashin S."/>
            <person name="Khazanovich D."/>
            <person name="Kisner P."/>
            <person name="Lance K."/>
            <person name="Lara M."/>
            <person name="Lee W."/>
            <person name="Lennon N."/>
            <person name="Letendre F."/>
            <person name="LeVine R."/>
            <person name="Lipovsky A."/>
            <person name="Liu X."/>
            <person name="Liu J."/>
            <person name="Liu S."/>
            <person name="Lokyitsang T."/>
            <person name="Lokyitsang Y."/>
            <person name="Lubonja R."/>
            <person name="Lui A."/>
            <person name="MacDonald P."/>
            <person name="Magnisalis V."/>
            <person name="Maru K."/>
            <person name="Matthews C."/>
            <person name="McCusker W."/>
            <person name="McDonough S."/>
            <person name="Mehta T."/>
            <person name="Meldrim J."/>
            <person name="Meneus L."/>
            <person name="Mihai O."/>
            <person name="Mihalev A."/>
            <person name="Mihova T."/>
            <person name="Mittelman R."/>
            <person name="Mlenga V."/>
            <person name="Montmayeur A."/>
            <person name="Mulrain L."/>
            <person name="Navidi A."/>
            <person name="Naylor J."/>
            <person name="Negash T."/>
            <person name="Nguyen T."/>
            <person name="Nguyen N."/>
            <person name="Nicol R."/>
            <person name="Norbu C."/>
            <person name="Norbu N."/>
            <person name="Novod N."/>
            <person name="O'Neill B."/>
            <person name="Osman S."/>
            <person name="Markiewicz E."/>
            <person name="Oyono O.L."/>
            <person name="Patti C."/>
            <person name="Phunkhang P."/>
            <person name="Pierre F."/>
            <person name="Priest M."/>
            <person name="Raghuraman S."/>
            <person name="Rege F."/>
            <person name="Reyes R."/>
            <person name="Rise C."/>
            <person name="Rogov P."/>
            <person name="Ross K."/>
            <person name="Ryan E."/>
            <person name="Settipalli S."/>
            <person name="Shea T."/>
            <person name="Sherpa N."/>
            <person name="Shi L."/>
            <person name="Shih D."/>
            <person name="Sparrow T."/>
            <person name="Spaulding J."/>
            <person name="Stalker J."/>
            <person name="Stange-Thomann N."/>
            <person name="Stavropoulos S."/>
            <person name="Stone C."/>
            <person name="Strader C."/>
            <person name="Tesfaye S."/>
            <person name="Thomson T."/>
            <person name="Thoulutsang Y."/>
            <person name="Thoulutsang D."/>
            <person name="Topham K."/>
            <person name="Topping I."/>
            <person name="Tsamla T."/>
            <person name="Vassiliev H."/>
            <person name="Vo A."/>
            <person name="Wangchuk T."/>
            <person name="Wangdi T."/>
            <person name="Weiand M."/>
            <person name="Wilkinson J."/>
            <person name="Wilson A."/>
            <person name="Yadav S."/>
            <person name="Young G."/>
            <person name="Yu Q."/>
            <person name="Zembek L."/>
            <person name="Zhong D."/>
            <person name="Zimmer A."/>
            <person name="Zwirko Z."/>
            <person name="Jaffe D.B."/>
            <person name="Alvarez P."/>
            <person name="Brockman W."/>
            <person name="Butler J."/>
            <person name="Chin C."/>
            <person name="Gnerre S."/>
            <person name="Grabherr M."/>
            <person name="Kleber M."/>
            <person name="Mauceli E."/>
            <person name="MacCallum I."/>
        </authorList>
    </citation>
    <scope>NUCLEOTIDE SEQUENCE [LARGE SCALE GENOMIC DNA]</scope>
    <source>
        <strain evidence="4">Tucson 15081-1352.22</strain>
    </source>
</reference>
<dbReference type="SUPFAM" id="SSF56496">
    <property type="entry name" value="Fibrinogen C-terminal domain-like"/>
    <property type="match status" value="1"/>
</dbReference>
<dbReference type="OrthoDB" id="7735550at2759"/>
<dbReference type="PANTHER" id="PTHR19143">
    <property type="entry name" value="FIBRINOGEN/TENASCIN/ANGIOPOEITIN"/>
    <property type="match status" value="1"/>
</dbReference>
<keyword evidence="4" id="KW-1185">Reference proteome</keyword>
<protein>
    <recommendedName>
        <fullName evidence="2">Fibrinogen C-terminal domain-containing protein</fullName>
    </recommendedName>
</protein>
<dbReference type="Pfam" id="PF00147">
    <property type="entry name" value="Fibrinogen_C"/>
    <property type="match status" value="1"/>
</dbReference>
<evidence type="ECO:0000259" key="2">
    <source>
        <dbReference type="PROSITE" id="PS51406"/>
    </source>
</evidence>
<feature type="chain" id="PRO_5006387690" description="Fibrinogen C-terminal domain-containing protein" evidence="1">
    <location>
        <begin position="22"/>
        <end position="316"/>
    </location>
</feature>
<evidence type="ECO:0000256" key="1">
    <source>
        <dbReference type="SAM" id="SignalP"/>
    </source>
</evidence>
<keyword evidence="1" id="KW-0732">Signal</keyword>
<dbReference type="InterPro" id="IPR014716">
    <property type="entry name" value="Fibrinogen_a/b/g_C_1"/>
</dbReference>
<dbReference type="InterPro" id="IPR050373">
    <property type="entry name" value="Fibrinogen_C-term_domain"/>
</dbReference>
<dbReference type="PROSITE" id="PS51406">
    <property type="entry name" value="FIBRINOGEN_C_2"/>
    <property type="match status" value="1"/>
</dbReference>
<evidence type="ECO:0000313" key="3">
    <source>
        <dbReference type="EMBL" id="KRG02314.1"/>
    </source>
</evidence>
<sequence>MRLLIFFALLTSSFTVIKVQCVRLSDMQNCCQALQEITIVLEKEDKQLQLVCNDQSNGYPEIQALTESTGNLQEQLCQQIFEYDQTEIQWTLQSELSDLQARVENLQSLVSNGLQEKYYQQCFNQLSIPNNKPWCPTPMNVFDYAAKPGWIIVQNRYKGSENFYRSWADYRNGFGSQAGEFFLGLEYIYRRTKDHRYELFVYVQGFGNEISWAIYDNFVIGSESERYRLKSVGCYRGAHDRLSQHVGKDFSTFDKENSPKKLSAMHHGGYWYFHEDAFGSNLNGRYFHTVVDSNEGMYWISKASSKATRMMIRLRP</sequence>
<evidence type="ECO:0000313" key="4">
    <source>
        <dbReference type="Proteomes" id="UP000009192"/>
    </source>
</evidence>
<dbReference type="SMART" id="SM00186">
    <property type="entry name" value="FBG"/>
    <property type="match status" value="1"/>
</dbReference>
<dbReference type="PANTHER" id="PTHR19143:SF327">
    <property type="entry name" value="FI21813P1-RELATED"/>
    <property type="match status" value="1"/>
</dbReference>
<dbReference type="InterPro" id="IPR002181">
    <property type="entry name" value="Fibrinogen_a/b/g_C_dom"/>
</dbReference>